<dbReference type="RefSeq" id="XP_018259808.1">
    <property type="nucleotide sequence ID" value="XM_018411140.1"/>
</dbReference>
<feature type="compositionally biased region" description="Polar residues" evidence="1">
    <location>
        <begin position="51"/>
        <end position="70"/>
    </location>
</feature>
<feature type="region of interest" description="Disordered" evidence="1">
    <location>
        <begin position="30"/>
        <end position="85"/>
    </location>
</feature>
<reference evidence="2" key="1">
    <citation type="submission" date="2013-07" db="EMBL/GenBank/DDBJ databases">
        <title>The Genome Sequence of Cryptococcus dejecticola CBS10117.</title>
        <authorList>
            <consortium name="The Broad Institute Genome Sequencing Platform"/>
            <person name="Cuomo C."/>
            <person name="Litvintseva A."/>
            <person name="Chen Y."/>
            <person name="Heitman J."/>
            <person name="Sun S."/>
            <person name="Springer D."/>
            <person name="Dromer F."/>
            <person name="Young S.K."/>
            <person name="Zeng Q."/>
            <person name="Gargeya S."/>
            <person name="Fitzgerald M."/>
            <person name="Abouelleil A."/>
            <person name="Alvarado L."/>
            <person name="Berlin A.M."/>
            <person name="Chapman S.B."/>
            <person name="Dewar J."/>
            <person name="Goldberg J."/>
            <person name="Griggs A."/>
            <person name="Gujja S."/>
            <person name="Hansen M."/>
            <person name="Howarth C."/>
            <person name="Imamovic A."/>
            <person name="Larimer J."/>
            <person name="McCowan C."/>
            <person name="Murphy C."/>
            <person name="Pearson M."/>
            <person name="Priest M."/>
            <person name="Roberts A."/>
            <person name="Saif S."/>
            <person name="Shea T."/>
            <person name="Sykes S."/>
            <person name="Wortman J."/>
            <person name="Nusbaum C."/>
            <person name="Birren B."/>
        </authorList>
    </citation>
    <scope>NUCLEOTIDE SEQUENCE [LARGE SCALE GENOMIC DNA]</scope>
    <source>
        <strain evidence="2">CBS 10117</strain>
    </source>
</reference>
<evidence type="ECO:0000256" key="1">
    <source>
        <dbReference type="SAM" id="MobiDB-lite"/>
    </source>
</evidence>
<name>A0A1A5ZVX8_9TREE</name>
<protein>
    <submittedName>
        <fullName evidence="2">Uncharacterized protein</fullName>
    </submittedName>
</protein>
<dbReference type="EMBL" id="CP144539">
    <property type="protein sequence ID" value="WWC65259.1"/>
    <property type="molecule type" value="Genomic_DNA"/>
</dbReference>
<gene>
    <name evidence="2" type="ORF">I303_07879</name>
    <name evidence="3" type="ORF">I303_107876</name>
</gene>
<dbReference type="GeneID" id="28971578"/>
<evidence type="ECO:0000313" key="2">
    <source>
        <dbReference type="EMBL" id="OBR81966.1"/>
    </source>
</evidence>
<dbReference type="AlphaFoldDB" id="A0A1A5ZVX8"/>
<dbReference type="KEGG" id="kdj:28971578"/>
<proteinExistence type="predicted"/>
<dbReference type="Proteomes" id="UP000078595">
    <property type="component" value="Chromosome 10"/>
</dbReference>
<accession>A0A1A5ZVX8</accession>
<reference evidence="3" key="3">
    <citation type="submission" date="2024-02" db="EMBL/GenBank/DDBJ databases">
        <title>Comparative genomics of Cryptococcus and Kwoniella reveals pathogenesis evolution and contrasting modes of karyotype evolution via chromosome fusion or intercentromeric recombination.</title>
        <authorList>
            <person name="Coelho M.A."/>
            <person name="David-Palma M."/>
            <person name="Shea T."/>
            <person name="Bowers K."/>
            <person name="McGinley-Smith S."/>
            <person name="Mohammad A.W."/>
            <person name="Gnirke A."/>
            <person name="Yurkov A.M."/>
            <person name="Nowrousian M."/>
            <person name="Sun S."/>
            <person name="Cuomo C.A."/>
            <person name="Heitman J."/>
        </authorList>
    </citation>
    <scope>NUCLEOTIDE SEQUENCE</scope>
    <source>
        <strain evidence="3">CBS 10117</strain>
    </source>
</reference>
<dbReference type="EMBL" id="KI894036">
    <property type="protein sequence ID" value="OBR81966.1"/>
    <property type="molecule type" value="Genomic_DNA"/>
</dbReference>
<sequence length="284" mass="30737">MSRKPSLNSNPFKVGSFRATAFALDQARINSSHSGVAGPGEIPMEPPSKPRPSQQSLPDQQPISDPSRQNVLPLAPASVSSSRQRRCIHSLLDDVVRGPDGDIETDDESMGDIQIPTKKSRVFPDMTGAASVRGYRVEGGKAEAGAEKGVGKGDAEGSLLGGAVKDSIAKSDAKGSVAHREIAERRVAAGEAPKEAAVEGQVGAKGSEEEIMAFQRRNLKNLYRSMDNTRVLIEYLDLDRLTNDDIEAITEHLERTNSDWTVDLANFRFMLERTANRKGKGRAE</sequence>
<evidence type="ECO:0000313" key="4">
    <source>
        <dbReference type="Proteomes" id="UP000078595"/>
    </source>
</evidence>
<keyword evidence="4" id="KW-1185">Reference proteome</keyword>
<dbReference type="VEuPathDB" id="FungiDB:I303_07879"/>
<evidence type="ECO:0000313" key="3">
    <source>
        <dbReference type="EMBL" id="WWC65259.1"/>
    </source>
</evidence>
<reference evidence="3" key="2">
    <citation type="submission" date="2013-07" db="EMBL/GenBank/DDBJ databases">
        <authorList>
            <consortium name="The Broad Institute Genome Sequencing Platform"/>
            <person name="Cuomo C."/>
            <person name="Litvintseva A."/>
            <person name="Chen Y."/>
            <person name="Heitman J."/>
            <person name="Sun S."/>
            <person name="Springer D."/>
            <person name="Dromer F."/>
            <person name="Young S.K."/>
            <person name="Zeng Q."/>
            <person name="Gargeya S."/>
            <person name="Fitzgerald M."/>
            <person name="Abouelleil A."/>
            <person name="Alvarado L."/>
            <person name="Berlin A.M."/>
            <person name="Chapman S.B."/>
            <person name="Dewar J."/>
            <person name="Goldberg J."/>
            <person name="Griggs A."/>
            <person name="Gujja S."/>
            <person name="Hansen M."/>
            <person name="Howarth C."/>
            <person name="Imamovic A."/>
            <person name="Larimer J."/>
            <person name="McCowan C."/>
            <person name="Murphy C."/>
            <person name="Pearson M."/>
            <person name="Priest M."/>
            <person name="Roberts A."/>
            <person name="Saif S."/>
            <person name="Shea T."/>
            <person name="Sykes S."/>
            <person name="Wortman J."/>
            <person name="Nusbaum C."/>
            <person name="Birren B."/>
        </authorList>
    </citation>
    <scope>NUCLEOTIDE SEQUENCE</scope>
    <source>
        <strain evidence="3">CBS 10117</strain>
    </source>
</reference>
<organism evidence="2">
    <name type="scientific">Kwoniella dejecticola CBS 10117</name>
    <dbReference type="NCBI Taxonomy" id="1296121"/>
    <lineage>
        <taxon>Eukaryota</taxon>
        <taxon>Fungi</taxon>
        <taxon>Dikarya</taxon>
        <taxon>Basidiomycota</taxon>
        <taxon>Agaricomycotina</taxon>
        <taxon>Tremellomycetes</taxon>
        <taxon>Tremellales</taxon>
        <taxon>Cryptococcaceae</taxon>
        <taxon>Kwoniella</taxon>
    </lineage>
</organism>